<protein>
    <submittedName>
        <fullName evidence="1">LacX protein, plasmid</fullName>
    </submittedName>
</protein>
<dbReference type="AlphaFoldDB" id="A0A2A5S5U3"/>
<dbReference type="Proteomes" id="UP000218282">
    <property type="component" value="Unassembled WGS sequence"/>
</dbReference>
<sequence>MMTIKKLSNEQLSIEVGEFGAELQSIKKDGIEYLWQGNSDFWGRRAPVLFPIVGKLKHGRYTYDDASFQLSGHGFARDKVFKLIDGSDEAVIYELKSDKETKIVYPFDFRLRITYRLQGNQLSVNWEVKNLDETEMYFGIGAHPAFNVPLGTGKFEDYSLAISPEKNRQLIPLNVSEGTIDLAKKQVSKDNTFNLSRALFKNDALVFETPEATEVVLSNSVNDRSVKVSWDHMPFVGLWSPYPSEAPFVCIEPWCGIADDDNTDGDLTTKFGINMLSPGKKFKAGYTIIIN</sequence>
<dbReference type="GO" id="GO:0016853">
    <property type="term" value="F:isomerase activity"/>
    <property type="evidence" value="ECO:0007669"/>
    <property type="project" value="InterPro"/>
</dbReference>
<dbReference type="GO" id="GO:0030246">
    <property type="term" value="F:carbohydrate binding"/>
    <property type="evidence" value="ECO:0007669"/>
    <property type="project" value="InterPro"/>
</dbReference>
<reference evidence="1 2" key="1">
    <citation type="submission" date="2014-12" db="EMBL/GenBank/DDBJ databases">
        <title>Draft genome sequences of 10 type strains of Lactococcus.</title>
        <authorList>
            <person name="Sun Z."/>
            <person name="Zhong Z."/>
            <person name="Liu W."/>
            <person name="Zhang W."/>
            <person name="Zhang H."/>
        </authorList>
    </citation>
    <scope>NUCLEOTIDE SEQUENCE [LARGE SCALE GENOMIC DNA]</scope>
    <source>
        <strain evidence="1 2">DSM 6634</strain>
    </source>
</reference>
<dbReference type="PANTHER" id="PTHR11122:SF13">
    <property type="entry name" value="GLUCOSE-6-PHOSPHATE 1-EPIMERASE"/>
    <property type="match status" value="1"/>
</dbReference>
<dbReference type="EMBL" id="JXJW01000001">
    <property type="protein sequence ID" value="PCS08822.1"/>
    <property type="molecule type" value="Genomic_DNA"/>
</dbReference>
<evidence type="ECO:0000313" key="1">
    <source>
        <dbReference type="EMBL" id="PCS08822.1"/>
    </source>
</evidence>
<dbReference type="PANTHER" id="PTHR11122">
    <property type="entry name" value="APOSPORY-ASSOCIATED PROTEIN C-RELATED"/>
    <property type="match status" value="1"/>
</dbReference>
<dbReference type="CDD" id="cd09024">
    <property type="entry name" value="Aldose_epim_lacX"/>
    <property type="match status" value="1"/>
</dbReference>
<name>A0A2A5S5U3_9LACT</name>
<keyword evidence="2" id="KW-1185">Reference proteome</keyword>
<dbReference type="SUPFAM" id="SSF74650">
    <property type="entry name" value="Galactose mutarotase-like"/>
    <property type="match status" value="1"/>
</dbReference>
<proteinExistence type="predicted"/>
<dbReference type="InterPro" id="IPR014718">
    <property type="entry name" value="GH-type_carb-bd"/>
</dbReference>
<dbReference type="GO" id="GO:0005975">
    <property type="term" value="P:carbohydrate metabolic process"/>
    <property type="evidence" value="ECO:0007669"/>
    <property type="project" value="InterPro"/>
</dbReference>
<dbReference type="InterPro" id="IPR011013">
    <property type="entry name" value="Gal_mutarotase_sf_dom"/>
</dbReference>
<organism evidence="1 2">
    <name type="scientific">Pseudolactococcus piscium</name>
    <dbReference type="NCBI Taxonomy" id="1364"/>
    <lineage>
        <taxon>Bacteria</taxon>
        <taxon>Bacillati</taxon>
        <taxon>Bacillota</taxon>
        <taxon>Bacilli</taxon>
        <taxon>Lactobacillales</taxon>
        <taxon>Streptococcaceae</taxon>
        <taxon>Pseudolactococcus</taxon>
    </lineage>
</organism>
<dbReference type="Gene3D" id="2.70.98.10">
    <property type="match status" value="1"/>
</dbReference>
<dbReference type="Pfam" id="PF01263">
    <property type="entry name" value="Aldose_epim"/>
    <property type="match status" value="1"/>
</dbReference>
<dbReference type="InterPro" id="IPR037481">
    <property type="entry name" value="LacX"/>
</dbReference>
<comment type="caution">
    <text evidence="1">The sequence shown here is derived from an EMBL/GenBank/DDBJ whole genome shotgun (WGS) entry which is preliminary data.</text>
</comment>
<accession>A0A2A5S5U3</accession>
<dbReference type="InterPro" id="IPR008183">
    <property type="entry name" value="Aldose_1/G6P_1-epimerase"/>
</dbReference>
<gene>
    <name evidence="1" type="ORF">RU86_GL000058</name>
</gene>
<evidence type="ECO:0000313" key="2">
    <source>
        <dbReference type="Proteomes" id="UP000218282"/>
    </source>
</evidence>